<keyword evidence="1" id="KW-0496">Mitochondrion</keyword>
<dbReference type="AlphaFoldDB" id="A0A101M3F4"/>
<dbReference type="EMBL" id="LKAM01000001">
    <property type="protein sequence ID" value="KUM50336.1"/>
    <property type="molecule type" value="Genomic_DNA"/>
</dbReference>
<comment type="caution">
    <text evidence="1">The sequence shown here is derived from an EMBL/GenBank/DDBJ whole genome shotgun (WGS) entry which is preliminary data.</text>
</comment>
<geneLocation type="mitochondrion" evidence="1"/>
<protein>
    <submittedName>
        <fullName evidence="1">Uncharacterized protein</fullName>
    </submittedName>
</protein>
<evidence type="ECO:0000313" key="1">
    <source>
        <dbReference type="EMBL" id="KUM50336.1"/>
    </source>
</evidence>
<organism evidence="1">
    <name type="scientific">Picea glauca</name>
    <name type="common">White spruce</name>
    <name type="synonym">Pinus glauca</name>
    <dbReference type="NCBI Taxonomy" id="3330"/>
    <lineage>
        <taxon>Eukaryota</taxon>
        <taxon>Viridiplantae</taxon>
        <taxon>Streptophyta</taxon>
        <taxon>Embryophyta</taxon>
        <taxon>Tracheophyta</taxon>
        <taxon>Spermatophyta</taxon>
        <taxon>Pinopsida</taxon>
        <taxon>Pinidae</taxon>
        <taxon>Conifers I</taxon>
        <taxon>Pinales</taxon>
        <taxon>Pinaceae</taxon>
        <taxon>Picea</taxon>
    </lineage>
</organism>
<proteinExistence type="predicted"/>
<reference evidence="1" key="1">
    <citation type="journal article" date="2015" name="Genome Biol. Evol.">
        <title>Organellar Genomes of White Spruce (Picea glauca): Assembly and Annotation.</title>
        <authorList>
            <person name="Jackman S.D."/>
            <person name="Warren R.L."/>
            <person name="Gibb E.A."/>
            <person name="Vandervalk B.P."/>
            <person name="Mohamadi H."/>
            <person name="Chu J."/>
            <person name="Raymond A."/>
            <person name="Pleasance S."/>
            <person name="Coope R."/>
            <person name="Wildung M.R."/>
            <person name="Ritland C.E."/>
            <person name="Bousquet J."/>
            <person name="Jones S.J."/>
            <person name="Bohlmann J."/>
            <person name="Birol I."/>
        </authorList>
    </citation>
    <scope>NUCLEOTIDE SEQUENCE [LARGE SCALE GENOMIC DNA]</scope>
    <source>
        <tissue evidence="1">Flushing bud</tissue>
    </source>
</reference>
<gene>
    <name evidence="1" type="ORF">ABT39_MTgene179</name>
</gene>
<accession>A0A101M3F4</accession>
<name>A0A101M3F4_PICGL</name>
<sequence>MTSCVASSSLFLLLSKESERNLSYRYEHQLYALRRGRCAGSIWLGSFC</sequence>